<geneLocation type="plasmid" evidence="2">
    <name>pnpa70</name>
</geneLocation>
<gene>
    <name evidence="1" type="ORF">FGF80_18805</name>
</gene>
<evidence type="ECO:0000313" key="2">
    <source>
        <dbReference type="Proteomes" id="UP000307562"/>
    </source>
</evidence>
<proteinExistence type="predicted"/>
<protein>
    <submittedName>
        <fullName evidence="1">MarR family transcriptional regulator</fullName>
    </submittedName>
</protein>
<sequence length="72" mass="8418">MNADYEPTDDDEKVLEVMKSEPCGRVNPYLVREETELSKQRVSNSFRQLVASGWVEKRTRALYDLVNDPREN</sequence>
<dbReference type="EMBL" id="CP040639">
    <property type="protein sequence ID" value="QCW05324.1"/>
    <property type="molecule type" value="Genomic_DNA"/>
</dbReference>
<dbReference type="AlphaFoldDB" id="A0A4V1IFK6"/>
<name>A0A4V1IFK6_9EURY</name>
<organism evidence="1 2">
    <name type="scientific">Natrinema pallidum</name>
    <dbReference type="NCBI Taxonomy" id="69527"/>
    <lineage>
        <taxon>Archaea</taxon>
        <taxon>Methanobacteriati</taxon>
        <taxon>Methanobacteriota</taxon>
        <taxon>Stenosarchaea group</taxon>
        <taxon>Halobacteria</taxon>
        <taxon>Halobacteriales</taxon>
        <taxon>Natrialbaceae</taxon>
        <taxon>Natrinema</taxon>
    </lineage>
</organism>
<keyword evidence="1" id="KW-0614">Plasmid</keyword>
<dbReference type="InterPro" id="IPR036388">
    <property type="entry name" value="WH-like_DNA-bd_sf"/>
</dbReference>
<dbReference type="Proteomes" id="UP000307562">
    <property type="component" value="Plasmid pNPA70"/>
</dbReference>
<dbReference type="Gene3D" id="1.10.10.10">
    <property type="entry name" value="Winged helix-like DNA-binding domain superfamily/Winged helix DNA-binding domain"/>
    <property type="match status" value="1"/>
</dbReference>
<accession>A0A4V1IFK6</accession>
<evidence type="ECO:0000313" key="1">
    <source>
        <dbReference type="EMBL" id="QCW05324.1"/>
    </source>
</evidence>
<reference evidence="2" key="1">
    <citation type="submission" date="2019-05" db="EMBL/GenBank/DDBJ databases">
        <title>Complete Genome Sequence and Methylation Pattern of the Halophilic Archaeon Natrinema pallidum BOL6-1.</title>
        <authorList>
            <person name="DasSarma P."/>
            <person name="DasSarma B.P."/>
            <person name="DasSarma S.L."/>
            <person name="Martinez F.L."/>
            <person name="Guzman D."/>
            <person name="Roberts R.J."/>
            <person name="DasSarma S."/>
        </authorList>
    </citation>
    <scope>NUCLEOTIDE SEQUENCE [LARGE SCALE GENOMIC DNA]</scope>
    <source>
        <strain evidence="2">BOL6-1</strain>
        <plasmid evidence="2">pnpa70</plasmid>
    </source>
</reference>
<keyword evidence="2" id="KW-1185">Reference proteome</keyword>
<dbReference type="KEGG" id="npl:FGF80_18805"/>